<sequence>MKIKIFPFLISVLAFLNLHSQTLHPPIIERYLFSATTEGADGIRFNPAITGIKHHTNFNFYVSTFNKPLSKNFDLGFLFQNNRAGLGLKSEKFGDSSMTLLSFSLGFGKRNFTGGFGIDYIKVNDEPFKTSFNIGFLSRPFEFVAFSFVLQNLTGRYFRATPFERKYIFGAGLRPIGDDRLTLSADVYINDKGKLKNSNYKYGAEFKIIDGLKISALFDNSKIFKREKVLLFGVTINFQNAGVKFFSNGNKINSKFTISTFYSSEFLPTSFYPVKRIAEVEIKGVIPDYKEQPSIFSKPRRSVHDIVSEIERSAKDKDINGLILKIYPFSGEIKIYELEAITQEIVDAVKKVKRAGKPVVAYLGGESASVNELYLASVVDKIVIAPECMIVGYGAIINVERLKSFFEKFGIEWDAMTAGKFKSTFHSYYTDSATTEQAQLIKSLAEDIHRQMMEQISKARGIEFTDDLISEISSIVTPSRAKELGIVDEIGFYNEAKKMVNKLANKRDDEKVNLVKVGARRDWETSWGEVPKIAVIGVHGSILTGESQPPIPFPFLSERITGSETIVKQIHQAVKDKSVKAIILRVNSPGGSALASNEIYTALKEARKKKPVVVSFGNIAASGGYYVSCGSEKIFASPATLTGSIGVVFAKPVISKLYDNLKIKIEQYKEGEHSDMFSPIRHLTDIEKKKVEEMLEYTYISFKQKVAENRNMTLDEVEDLAQGKVYTGAQALKLKLVDEFGGLSQAIAYAGEKLKLKKYEVKFYTVPSLLGFELGIVERVMNSLFIKND</sequence>
<dbReference type="Gene3D" id="3.90.226.10">
    <property type="entry name" value="2-enoyl-CoA Hydratase, Chain A, domain 1"/>
    <property type="match status" value="2"/>
</dbReference>
<dbReference type="CDD" id="cd07023">
    <property type="entry name" value="S49_Sppa_N_C"/>
    <property type="match status" value="1"/>
</dbReference>
<dbReference type="GO" id="GO:0008236">
    <property type="term" value="F:serine-type peptidase activity"/>
    <property type="evidence" value="ECO:0007669"/>
    <property type="project" value="UniProtKB-KW"/>
</dbReference>
<dbReference type="InterPro" id="IPR004635">
    <property type="entry name" value="Pept_S49_SppA"/>
</dbReference>
<feature type="domain" description="Peptidase S49" evidence="5">
    <location>
        <begin position="606"/>
        <end position="756"/>
    </location>
</feature>
<dbReference type="AlphaFoldDB" id="A0A0S4N8B9"/>
<evidence type="ECO:0000259" key="5">
    <source>
        <dbReference type="Pfam" id="PF01343"/>
    </source>
</evidence>
<dbReference type="EMBL" id="FAOO01000012">
    <property type="protein sequence ID" value="CUU07099.1"/>
    <property type="molecule type" value="Genomic_DNA"/>
</dbReference>
<dbReference type="OrthoDB" id="9764363at2"/>
<dbReference type="PANTHER" id="PTHR33209">
    <property type="entry name" value="PROTEASE 4"/>
    <property type="match status" value="1"/>
</dbReference>
<evidence type="ECO:0000256" key="3">
    <source>
        <dbReference type="ARBA" id="ARBA00022801"/>
    </source>
</evidence>
<protein>
    <submittedName>
        <fullName evidence="6">Signal peptide peptidase SppA</fullName>
    </submittedName>
</protein>
<dbReference type="NCBIfam" id="TIGR00706">
    <property type="entry name" value="SppA_dom"/>
    <property type="match status" value="1"/>
</dbReference>
<dbReference type="STRING" id="1643428.GCA_001442855_01657"/>
<dbReference type="InterPro" id="IPR029045">
    <property type="entry name" value="ClpP/crotonase-like_dom_sf"/>
</dbReference>
<dbReference type="RefSeq" id="WP_140945427.1">
    <property type="nucleotide sequence ID" value="NZ_FAOO01000012.1"/>
</dbReference>
<dbReference type="InterPro" id="IPR047272">
    <property type="entry name" value="S49_SppA_C"/>
</dbReference>
<evidence type="ECO:0000313" key="7">
    <source>
        <dbReference type="Proteomes" id="UP000320623"/>
    </source>
</evidence>
<dbReference type="SUPFAM" id="SSF52096">
    <property type="entry name" value="ClpP/crotonase"/>
    <property type="match status" value="2"/>
</dbReference>
<accession>A0A0S4N8B9</accession>
<evidence type="ECO:0000256" key="2">
    <source>
        <dbReference type="ARBA" id="ARBA00022670"/>
    </source>
</evidence>
<dbReference type="InterPro" id="IPR002142">
    <property type="entry name" value="Peptidase_S49"/>
</dbReference>
<evidence type="ECO:0000256" key="4">
    <source>
        <dbReference type="ARBA" id="ARBA00022825"/>
    </source>
</evidence>
<dbReference type="Proteomes" id="UP000320623">
    <property type="component" value="Unassembled WGS sequence"/>
</dbReference>
<dbReference type="PANTHER" id="PTHR33209:SF1">
    <property type="entry name" value="PEPTIDASE S49 DOMAIN-CONTAINING PROTEIN"/>
    <property type="match status" value="1"/>
</dbReference>
<feature type="domain" description="Peptidase S49" evidence="5">
    <location>
        <begin position="353"/>
        <end position="505"/>
    </location>
</feature>
<evidence type="ECO:0000313" key="6">
    <source>
        <dbReference type="EMBL" id="CUU07099.1"/>
    </source>
</evidence>
<dbReference type="Gene3D" id="6.20.330.10">
    <property type="match status" value="2"/>
</dbReference>
<dbReference type="Pfam" id="PF01343">
    <property type="entry name" value="Peptidase_S49"/>
    <property type="match status" value="2"/>
</dbReference>
<keyword evidence="2" id="KW-0645">Protease</keyword>
<comment type="similarity">
    <text evidence="1">Belongs to the peptidase S49 family.</text>
</comment>
<keyword evidence="7" id="KW-1185">Reference proteome</keyword>
<dbReference type="GO" id="GO:0006508">
    <property type="term" value="P:proteolysis"/>
    <property type="evidence" value="ECO:0007669"/>
    <property type="project" value="UniProtKB-KW"/>
</dbReference>
<keyword evidence="4" id="KW-0720">Serine protease</keyword>
<evidence type="ECO:0000256" key="1">
    <source>
        <dbReference type="ARBA" id="ARBA00008683"/>
    </source>
</evidence>
<gene>
    <name evidence="6" type="ORF">JGI1_01693</name>
</gene>
<reference evidence="7" key="1">
    <citation type="submission" date="2015-11" db="EMBL/GenBank/DDBJ databases">
        <authorList>
            <person name="Varghese N."/>
        </authorList>
    </citation>
    <scope>NUCLEOTIDE SEQUENCE [LARGE SCALE GENOMIC DNA]</scope>
</reference>
<organism evidence="6 7">
    <name type="scientific">Candidatus Thermokryptus mobilis</name>
    <dbReference type="NCBI Taxonomy" id="1643428"/>
    <lineage>
        <taxon>Bacteria</taxon>
        <taxon>Pseudomonadati</taxon>
        <taxon>Candidatus Kryptoniota</taxon>
        <taxon>Candidatus Thermokryptus</taxon>
    </lineage>
</organism>
<proteinExistence type="inferred from homology"/>
<name>A0A0S4N8B9_9BACT</name>
<keyword evidence="3" id="KW-0378">Hydrolase</keyword>